<dbReference type="PANTHER" id="PTHR11523:SF46">
    <property type="entry name" value="SODIUM_POTASSIUM-TRANSPORTING ATPASE SUBUNIT BETA-2"/>
    <property type="match status" value="1"/>
</dbReference>
<evidence type="ECO:0000256" key="6">
    <source>
        <dbReference type="ARBA" id="ARBA00022607"/>
    </source>
</evidence>
<comment type="similarity">
    <text evidence="2">Belongs to the X(+)/potassium ATPases subunit beta family.</text>
</comment>
<dbReference type="GO" id="GO:0006883">
    <property type="term" value="P:intracellular sodium ion homeostasis"/>
    <property type="evidence" value="ECO:0007669"/>
    <property type="project" value="TreeGrafter"/>
</dbReference>
<evidence type="ECO:0000256" key="18">
    <source>
        <dbReference type="SAM" id="Phobius"/>
    </source>
</evidence>
<dbReference type="Gene3D" id="2.60.40.1660">
    <property type="entry name" value="Na, k-atpase alpha subunit"/>
    <property type="match status" value="1"/>
</dbReference>
<keyword evidence="14" id="KW-1015">Disulfide bond</keyword>
<keyword evidence="11" id="KW-0915">Sodium</keyword>
<evidence type="ECO:0000256" key="1">
    <source>
        <dbReference type="ARBA" id="ARBA00004401"/>
    </source>
</evidence>
<keyword evidence="8" id="KW-0630">Potassium</keyword>
<evidence type="ECO:0000313" key="19">
    <source>
        <dbReference type="EMBL" id="JAB57564.1"/>
    </source>
</evidence>
<evidence type="ECO:0000256" key="10">
    <source>
        <dbReference type="ARBA" id="ARBA00022989"/>
    </source>
</evidence>
<keyword evidence="7 18" id="KW-0812">Transmembrane</keyword>
<evidence type="ECO:0000256" key="2">
    <source>
        <dbReference type="ARBA" id="ARBA00005876"/>
    </source>
</evidence>
<evidence type="ECO:0000256" key="12">
    <source>
        <dbReference type="ARBA" id="ARBA00023065"/>
    </source>
</evidence>
<keyword evidence="13 18" id="KW-0472">Membrane</keyword>
<dbReference type="InterPro" id="IPR000402">
    <property type="entry name" value="Na/K_ATPase_sub_beta"/>
</dbReference>
<organism evidence="19">
    <name type="scientific">Corethrella appendiculata</name>
    <dbReference type="NCBI Taxonomy" id="1370023"/>
    <lineage>
        <taxon>Eukaryota</taxon>
        <taxon>Metazoa</taxon>
        <taxon>Ecdysozoa</taxon>
        <taxon>Arthropoda</taxon>
        <taxon>Hexapoda</taxon>
        <taxon>Insecta</taxon>
        <taxon>Pterygota</taxon>
        <taxon>Neoptera</taxon>
        <taxon>Endopterygota</taxon>
        <taxon>Diptera</taxon>
        <taxon>Nematocera</taxon>
        <taxon>Culicoidea</taxon>
        <taxon>Chaoboridae</taxon>
        <taxon>Corethrella</taxon>
    </lineage>
</organism>
<evidence type="ECO:0000256" key="16">
    <source>
        <dbReference type="ARBA" id="ARBA00023201"/>
    </source>
</evidence>
<keyword evidence="6" id="KW-0740">Sodium/potassium transport</keyword>
<accession>U5ESK8</accession>
<dbReference type="AlphaFoldDB" id="U5ESK8"/>
<proteinExistence type="evidence at transcript level"/>
<keyword evidence="4" id="KW-1003">Cell membrane</keyword>
<sequence>MSRKSATDDRPVTVTTYEFPHKPEKTTLAKFIYNGEKGQVFGRTPTNWAQLLLFYTIFYTVLAALFAICLQGLFATLNTEYPKWQLDSSIIGTNPGLGFRPLPERIEDGSLIWYNSSNKTQTNVIVGLLNEFLAPYRSGGGQNQVICDFNRPPGENNVCAENVAEWHECTEEHGFGYNKSAPCIFLKLNRIYGWIPEYYDDVNNLPAEMPEELVNHIKQLPANERKQIWVSCSGEYEADTEKIGPIKYMPRRGFPSYFYPYKNSPGYLSPLIAVKLERPTIKEAISVECRAWAKNIIYRGGRRDRQGSIQFSLMIDV</sequence>
<evidence type="ECO:0000256" key="13">
    <source>
        <dbReference type="ARBA" id="ARBA00023136"/>
    </source>
</evidence>
<keyword evidence="16" id="KW-0739">Sodium transport</keyword>
<dbReference type="GO" id="GO:0005890">
    <property type="term" value="C:sodium:potassium-exchanging ATPase complex"/>
    <property type="evidence" value="ECO:0007669"/>
    <property type="project" value="InterPro"/>
</dbReference>
<dbReference type="GO" id="GO:0030007">
    <property type="term" value="P:intracellular potassium ion homeostasis"/>
    <property type="evidence" value="ECO:0007669"/>
    <property type="project" value="TreeGrafter"/>
</dbReference>
<dbReference type="PANTHER" id="PTHR11523">
    <property type="entry name" value="SODIUM/POTASSIUM-DEPENDENT ATPASE BETA SUBUNIT"/>
    <property type="match status" value="1"/>
</dbReference>
<comment type="subcellular location">
    <subcellularLocation>
        <location evidence="1">Cell membrane</location>
        <topology evidence="1">Single-pass type II membrane protein</topology>
    </subcellularLocation>
</comment>
<keyword evidence="5" id="KW-0633">Potassium transport</keyword>
<protein>
    <submittedName>
        <fullName evidence="19">Putative sodium/potassium-transporting atpase subunit beta-2</fullName>
    </submittedName>
</protein>
<evidence type="ECO:0000256" key="3">
    <source>
        <dbReference type="ARBA" id="ARBA00022448"/>
    </source>
</evidence>
<keyword evidence="12" id="KW-0406">Ion transport</keyword>
<keyword evidence="10 18" id="KW-1133">Transmembrane helix</keyword>
<keyword evidence="15" id="KW-0325">Glycoprotein</keyword>
<evidence type="ECO:0000256" key="4">
    <source>
        <dbReference type="ARBA" id="ARBA00022475"/>
    </source>
</evidence>
<evidence type="ECO:0000256" key="7">
    <source>
        <dbReference type="ARBA" id="ARBA00022692"/>
    </source>
</evidence>
<evidence type="ECO:0000256" key="8">
    <source>
        <dbReference type="ARBA" id="ARBA00022958"/>
    </source>
</evidence>
<evidence type="ECO:0000256" key="17">
    <source>
        <dbReference type="ARBA" id="ARBA00025540"/>
    </source>
</evidence>
<evidence type="ECO:0000256" key="15">
    <source>
        <dbReference type="ARBA" id="ARBA00023180"/>
    </source>
</evidence>
<evidence type="ECO:0000256" key="14">
    <source>
        <dbReference type="ARBA" id="ARBA00023157"/>
    </source>
</evidence>
<dbReference type="FunFam" id="2.60.40.1660:FF:000004">
    <property type="entry name" value="sodium/potassium-transporting ATPase subunit beta-2"/>
    <property type="match status" value="1"/>
</dbReference>
<keyword evidence="9" id="KW-0735">Signal-anchor</keyword>
<dbReference type="InterPro" id="IPR038702">
    <property type="entry name" value="Na/K_ATPase_sub_beta_sf"/>
</dbReference>
<dbReference type="GO" id="GO:0036376">
    <property type="term" value="P:sodium ion export across plasma membrane"/>
    <property type="evidence" value="ECO:0007669"/>
    <property type="project" value="TreeGrafter"/>
</dbReference>
<dbReference type="GO" id="GO:0001671">
    <property type="term" value="F:ATPase activator activity"/>
    <property type="evidence" value="ECO:0007669"/>
    <property type="project" value="UniProtKB-ARBA"/>
</dbReference>
<reference evidence="19" key="1">
    <citation type="journal article" date="2014" name="Insect Biochem. Mol. Biol.">
        <title>An insight into the sialome of the frog biting fly, Corethrella appendiculata.</title>
        <authorList>
            <person name="Ribeiro J.M.C."/>
            <person name="Chagas A.C."/>
            <person name="Pham V.M."/>
            <person name="Lounibos L.P."/>
            <person name="Calvo E."/>
        </authorList>
    </citation>
    <scope>NUCLEOTIDE SEQUENCE</scope>
    <source>
        <tissue evidence="19">Salivary glands</tissue>
    </source>
</reference>
<evidence type="ECO:0000256" key="5">
    <source>
        <dbReference type="ARBA" id="ARBA00022538"/>
    </source>
</evidence>
<evidence type="ECO:0000256" key="9">
    <source>
        <dbReference type="ARBA" id="ARBA00022968"/>
    </source>
</evidence>
<dbReference type="GO" id="GO:1990573">
    <property type="term" value="P:potassium ion import across plasma membrane"/>
    <property type="evidence" value="ECO:0007669"/>
    <property type="project" value="TreeGrafter"/>
</dbReference>
<dbReference type="Pfam" id="PF00287">
    <property type="entry name" value="Na_K-ATPase"/>
    <property type="match status" value="1"/>
</dbReference>
<name>U5ESK8_9DIPT</name>
<keyword evidence="3" id="KW-0813">Transport</keyword>
<comment type="function">
    <text evidence="17">This is the non-catalytic component of the active enzyme, which catalyzes the hydrolysis of ATP coupled with the exchange of Na(+) and K(+) ions across the plasma membrane. The beta subunit regulates, through assembly of alpha/beta heterodimers, the number of sodium pumps transported to the plasma membrane.</text>
</comment>
<dbReference type="EMBL" id="GANO01002307">
    <property type="protein sequence ID" value="JAB57564.1"/>
    <property type="molecule type" value="mRNA"/>
</dbReference>
<feature type="transmembrane region" description="Helical" evidence="18">
    <location>
        <begin position="52"/>
        <end position="74"/>
    </location>
</feature>
<evidence type="ECO:0000256" key="11">
    <source>
        <dbReference type="ARBA" id="ARBA00023053"/>
    </source>
</evidence>